<evidence type="ECO:0000256" key="4">
    <source>
        <dbReference type="ARBA" id="ARBA00004294"/>
    </source>
</evidence>
<dbReference type="PANTHER" id="PTHR13335">
    <property type="entry name" value="TARGET OF RAPAMYCIN COMPLEX 2 SUBUNIT MAPKAP1"/>
    <property type="match status" value="1"/>
</dbReference>
<dbReference type="FunCoup" id="A0A6P8YC74">
    <property type="interactions" value="1807"/>
</dbReference>
<keyword evidence="13" id="KW-0967">Endosome</keyword>
<dbReference type="GeneID" id="117640962"/>
<dbReference type="Pfam" id="PF05422">
    <property type="entry name" value="SIN1"/>
    <property type="match status" value="1"/>
</dbReference>
<feature type="domain" description="SIN1-type PH" evidence="26">
    <location>
        <begin position="319"/>
        <end position="438"/>
    </location>
</feature>
<dbReference type="GO" id="GO:0031932">
    <property type="term" value="C:TORC2 complex"/>
    <property type="evidence" value="ECO:0007669"/>
    <property type="project" value="InterPro"/>
</dbReference>
<keyword evidence="14" id="KW-1000">Mitochondrion outer membrane</keyword>
<evidence type="ECO:0000256" key="9">
    <source>
        <dbReference type="ARBA" id="ARBA00009407"/>
    </source>
</evidence>
<dbReference type="GO" id="GO:0030674">
    <property type="term" value="F:protein-macromolecule adaptor activity"/>
    <property type="evidence" value="ECO:0007669"/>
    <property type="project" value="UniProtKB-ARBA"/>
</dbReference>
<evidence type="ECO:0000256" key="23">
    <source>
        <dbReference type="SAM" id="MobiDB-lite"/>
    </source>
</evidence>
<keyword evidence="15" id="KW-0256">Endoplasmic reticulum</keyword>
<keyword evidence="12" id="KW-0963">Cytoplasm</keyword>
<evidence type="ECO:0000259" key="25">
    <source>
        <dbReference type="Pfam" id="PF16978"/>
    </source>
</evidence>
<evidence type="ECO:0000256" key="8">
    <source>
        <dbReference type="ARBA" id="ARBA00004633"/>
    </source>
</evidence>
<name>A0A6P8YC74_THRPL</name>
<keyword evidence="11" id="KW-1003">Cell membrane</keyword>
<evidence type="ECO:0000256" key="21">
    <source>
        <dbReference type="ARBA" id="ARBA00023765"/>
    </source>
</evidence>
<keyword evidence="27" id="KW-1185">Reference proteome</keyword>
<feature type="region of interest" description="Disordered" evidence="23">
    <location>
        <begin position="273"/>
        <end position="297"/>
    </location>
</feature>
<evidence type="ECO:0000256" key="12">
    <source>
        <dbReference type="ARBA" id="ARBA00022490"/>
    </source>
</evidence>
<dbReference type="InterPro" id="IPR008828">
    <property type="entry name" value="Sin1/Avo1"/>
</dbReference>
<dbReference type="InParanoid" id="A0A6P8YC74"/>
<evidence type="ECO:0000256" key="7">
    <source>
        <dbReference type="ARBA" id="ARBA00004556"/>
    </source>
</evidence>
<dbReference type="GO" id="GO:0005741">
    <property type="term" value="C:mitochondrial outer membrane"/>
    <property type="evidence" value="ECO:0007669"/>
    <property type="project" value="UniProtKB-SubCell"/>
</dbReference>
<dbReference type="InterPro" id="IPR031313">
    <property type="entry name" value="Sin1_PH_dom"/>
</dbReference>
<dbReference type="AlphaFoldDB" id="A0A6P8YC74"/>
<keyword evidence="20" id="KW-0539">Nucleus</keyword>
<evidence type="ECO:0000256" key="19">
    <source>
        <dbReference type="ARBA" id="ARBA00023228"/>
    </source>
</evidence>
<dbReference type="GO" id="GO:0000139">
    <property type="term" value="C:Golgi membrane"/>
    <property type="evidence" value="ECO:0007669"/>
    <property type="project" value="UniProtKB-SubCell"/>
</dbReference>
<evidence type="ECO:0000256" key="6">
    <source>
        <dbReference type="ARBA" id="ARBA00004406"/>
    </source>
</evidence>
<dbReference type="GO" id="GO:0005765">
    <property type="term" value="C:lysosomal membrane"/>
    <property type="evidence" value="ECO:0007669"/>
    <property type="project" value="UniProtKB-SubCell"/>
</dbReference>
<evidence type="ECO:0000313" key="28">
    <source>
        <dbReference type="RefSeq" id="XP_034233911.1"/>
    </source>
</evidence>
<dbReference type="Pfam" id="PF16979">
    <property type="entry name" value="SIN1_PH"/>
    <property type="match status" value="1"/>
</dbReference>
<dbReference type="PANTHER" id="PTHR13335:SF1">
    <property type="entry name" value="TARGET OF RAPAMYCIN COMPLEX 2 SUBUNIT MAPKAP1"/>
    <property type="match status" value="1"/>
</dbReference>
<evidence type="ECO:0000256" key="15">
    <source>
        <dbReference type="ARBA" id="ARBA00022824"/>
    </source>
</evidence>
<evidence type="ECO:0000313" key="27">
    <source>
        <dbReference type="Proteomes" id="UP000515158"/>
    </source>
</evidence>
<evidence type="ECO:0000259" key="24">
    <source>
        <dbReference type="Pfam" id="PF05422"/>
    </source>
</evidence>
<keyword evidence="18" id="KW-0472">Membrane</keyword>
<evidence type="ECO:0000256" key="11">
    <source>
        <dbReference type="ARBA" id="ARBA00022475"/>
    </source>
</evidence>
<feature type="domain" description="Sin1 N-terminal" evidence="24">
    <location>
        <begin position="45"/>
        <end position="126"/>
    </location>
</feature>
<evidence type="ECO:0000256" key="5">
    <source>
        <dbReference type="ARBA" id="ARBA00004394"/>
    </source>
</evidence>
<keyword evidence="16" id="KW-0333">Golgi apparatus</keyword>
<dbReference type="InterPro" id="IPR032679">
    <property type="entry name" value="Sin1_N"/>
</dbReference>
<dbReference type="GO" id="GO:0005634">
    <property type="term" value="C:nucleus"/>
    <property type="evidence" value="ECO:0007669"/>
    <property type="project" value="UniProtKB-SubCell"/>
</dbReference>
<evidence type="ECO:0000256" key="3">
    <source>
        <dbReference type="ARBA" id="ARBA00004220"/>
    </source>
</evidence>
<accession>A0A6P8YC74</accession>
<evidence type="ECO:0000256" key="22">
    <source>
        <dbReference type="ARBA" id="ARBA00031431"/>
    </source>
</evidence>
<sequence>MAFYDNKHWLLSHIRNSFVSSDDTGMCEMVMQGENLSRKLVSSTKYDCYPGEDDSDEDDMDAMGQSFDIQSDLDFGAHRARSNTAARLEKMDRERKRAAKTKHIKWETAPVTLSRNELAEVFQGKDLKQVSSRDAKSQGGKSLLAQQLEQCPDLPQNPFQTYAKCDGSAHVGVKVRRYGIFLPILAPPDCNYPMTVIILSAAKVEDLIGLTLYKCSIHHPQYKIKGGVENYGMHIAEDDGEIDWDFPSLDPRETVGKFGFKFLAMVEGNNTWPSRSQDVTKDDVDSCPGHDPSGTRSKAQLQAAEMRMKGHMTAMEAPLYQSYQVFVLHPLRAKTEVHLGISGEKVEIDPITQQKVSAKFWVRQRAVSYDTDCIVACDLLETKSNSRTVFRLVYYRSPSPSPEQSSATPHSQSFKHHDFEAPEQVARAVVQQMNHILELRTSSHRREYLAMRERKSHRRKSFHLGPR</sequence>
<dbReference type="GO" id="GO:0005546">
    <property type="term" value="F:phosphatidylinositol-4,5-bisphosphate binding"/>
    <property type="evidence" value="ECO:0007669"/>
    <property type="project" value="TreeGrafter"/>
</dbReference>
<dbReference type="OrthoDB" id="241990at2759"/>
<dbReference type="Gene3D" id="2.30.29.30">
    <property type="entry name" value="Pleckstrin-homology domain (PH domain)/Phosphotyrosine-binding domain (PTB)"/>
    <property type="match status" value="1"/>
</dbReference>
<dbReference type="GO" id="GO:0005886">
    <property type="term" value="C:plasma membrane"/>
    <property type="evidence" value="ECO:0007669"/>
    <property type="project" value="UniProtKB-SubCell"/>
</dbReference>
<reference evidence="28" key="1">
    <citation type="submission" date="2025-08" db="UniProtKB">
        <authorList>
            <consortium name="RefSeq"/>
        </authorList>
    </citation>
    <scope>IDENTIFICATION</scope>
    <source>
        <tissue evidence="28">Total insect</tissue>
    </source>
</reference>
<keyword evidence="19" id="KW-0458">Lysosome</keyword>
<evidence type="ECO:0000256" key="14">
    <source>
        <dbReference type="ARBA" id="ARBA00022787"/>
    </source>
</evidence>
<evidence type="ECO:0000256" key="13">
    <source>
        <dbReference type="ARBA" id="ARBA00022753"/>
    </source>
</evidence>
<evidence type="ECO:0000256" key="2">
    <source>
        <dbReference type="ARBA" id="ARBA00004202"/>
    </source>
</evidence>
<evidence type="ECO:0000256" key="18">
    <source>
        <dbReference type="ARBA" id="ARBA00023136"/>
    </source>
</evidence>
<dbReference type="GO" id="GO:0005789">
    <property type="term" value="C:endoplasmic reticulum membrane"/>
    <property type="evidence" value="ECO:0007669"/>
    <property type="project" value="UniProtKB-SubCell"/>
</dbReference>
<evidence type="ECO:0000256" key="17">
    <source>
        <dbReference type="ARBA" id="ARBA00023128"/>
    </source>
</evidence>
<evidence type="ECO:0000259" key="26">
    <source>
        <dbReference type="Pfam" id="PF16979"/>
    </source>
</evidence>
<comment type="similarity">
    <text evidence="9">Belongs to the SIN1 family.</text>
</comment>
<comment type="subcellular location">
    <subcellularLocation>
        <location evidence="2">Cell membrane</location>
        <topology evidence="2">Peripheral membrane protein</topology>
    </subcellularLocation>
    <subcellularLocation>
        <location evidence="7">Cytoplasm</location>
        <location evidence="7">Perinuclear region</location>
    </subcellularLocation>
    <subcellularLocation>
        <location evidence="3">Early endosome membrane</location>
        <topology evidence="3">Peripheral membrane protein</topology>
    </subcellularLocation>
    <subcellularLocation>
        <location evidence="6">Endoplasmic reticulum membrane</location>
        <topology evidence="6">Peripheral membrane protein</topology>
    </subcellularLocation>
    <subcellularLocation>
        <location evidence="5">Golgi apparatus membrane</location>
    </subcellularLocation>
    <subcellularLocation>
        <location evidence="8">Late endosome membrane</location>
        <topology evidence="8">Peripheral membrane protein</topology>
    </subcellularLocation>
    <subcellularLocation>
        <location evidence="21">Lysosome membrane</location>
        <topology evidence="21">Peripheral membrane protein</topology>
    </subcellularLocation>
    <subcellularLocation>
        <location evidence="4">Mitochondrion outer membrane</location>
    </subcellularLocation>
    <subcellularLocation>
        <location evidence="1">Nucleus</location>
    </subcellularLocation>
</comment>
<evidence type="ECO:0000256" key="20">
    <source>
        <dbReference type="ARBA" id="ARBA00023242"/>
    </source>
</evidence>
<proteinExistence type="inferred from homology"/>
<evidence type="ECO:0000256" key="10">
    <source>
        <dbReference type="ARBA" id="ARBA00014183"/>
    </source>
</evidence>
<dbReference type="InterPro" id="IPR011993">
    <property type="entry name" value="PH-like_dom_sf"/>
</dbReference>
<dbReference type="GO" id="GO:0048471">
    <property type="term" value="C:perinuclear region of cytoplasm"/>
    <property type="evidence" value="ECO:0007669"/>
    <property type="project" value="UniProtKB-SubCell"/>
</dbReference>
<organism evidence="28">
    <name type="scientific">Thrips palmi</name>
    <name type="common">Melon thrips</name>
    <dbReference type="NCBI Taxonomy" id="161013"/>
    <lineage>
        <taxon>Eukaryota</taxon>
        <taxon>Metazoa</taxon>
        <taxon>Ecdysozoa</taxon>
        <taxon>Arthropoda</taxon>
        <taxon>Hexapoda</taxon>
        <taxon>Insecta</taxon>
        <taxon>Pterygota</taxon>
        <taxon>Neoptera</taxon>
        <taxon>Paraneoptera</taxon>
        <taxon>Thysanoptera</taxon>
        <taxon>Terebrantia</taxon>
        <taxon>Thripoidea</taxon>
        <taxon>Thripidae</taxon>
        <taxon>Thrips</taxon>
    </lineage>
</organism>
<dbReference type="InterPro" id="IPR031567">
    <property type="entry name" value="CRIM_dom"/>
</dbReference>
<dbReference type="FunFam" id="2.30.29.30:FF:000585">
    <property type="entry name" value="target of rapamycin complex 2 subunit MAPKAP1 isoform X3"/>
    <property type="match status" value="1"/>
</dbReference>
<protein>
    <recommendedName>
        <fullName evidence="10">Target of rapamycin complex 2 subunit MAPKAP1</fullName>
    </recommendedName>
    <alternativeName>
        <fullName evidence="22">Stress-activated map kinase-interacting protein 1</fullName>
    </alternativeName>
</protein>
<gene>
    <name evidence="28" type="primary">LOC117640962</name>
</gene>
<evidence type="ECO:0000256" key="1">
    <source>
        <dbReference type="ARBA" id="ARBA00004123"/>
    </source>
</evidence>
<dbReference type="CTD" id="36604"/>
<dbReference type="Pfam" id="PF16978">
    <property type="entry name" value="CRIM"/>
    <property type="match status" value="1"/>
</dbReference>
<dbReference type="GO" id="GO:0038203">
    <property type="term" value="P:TORC2 signaling"/>
    <property type="evidence" value="ECO:0007669"/>
    <property type="project" value="TreeGrafter"/>
</dbReference>
<dbReference type="RefSeq" id="XP_034233911.1">
    <property type="nucleotide sequence ID" value="XM_034378020.1"/>
</dbReference>
<feature type="domain" description="CRIM" evidence="25">
    <location>
        <begin position="141"/>
        <end position="269"/>
    </location>
</feature>
<dbReference type="KEGG" id="tpal:117640962"/>
<keyword evidence="17" id="KW-0496">Mitochondrion</keyword>
<dbReference type="GO" id="GO:0031901">
    <property type="term" value="C:early endosome membrane"/>
    <property type="evidence" value="ECO:0007669"/>
    <property type="project" value="UniProtKB-SubCell"/>
</dbReference>
<dbReference type="Proteomes" id="UP000515158">
    <property type="component" value="Unplaced"/>
</dbReference>
<evidence type="ECO:0000256" key="16">
    <source>
        <dbReference type="ARBA" id="ARBA00023034"/>
    </source>
</evidence>
<dbReference type="GO" id="GO:0031902">
    <property type="term" value="C:late endosome membrane"/>
    <property type="evidence" value="ECO:0007669"/>
    <property type="project" value="UniProtKB-SubCell"/>
</dbReference>